<dbReference type="CDD" id="cd00093">
    <property type="entry name" value="HTH_XRE"/>
    <property type="match status" value="1"/>
</dbReference>
<reference evidence="3" key="1">
    <citation type="journal article" date="2019" name="Int. J. Syst. Evol. Microbiol.">
        <title>The Global Catalogue of Microorganisms (GCM) 10K type strain sequencing project: providing services to taxonomists for standard genome sequencing and annotation.</title>
        <authorList>
            <consortium name="The Broad Institute Genomics Platform"/>
            <consortium name="The Broad Institute Genome Sequencing Center for Infectious Disease"/>
            <person name="Wu L."/>
            <person name="Ma J."/>
        </authorList>
    </citation>
    <scope>NUCLEOTIDE SEQUENCE [LARGE SCALE GENOMIC DNA]</scope>
    <source>
        <strain evidence="3">JCM 3106</strain>
    </source>
</reference>
<dbReference type="Gene3D" id="3.30.450.180">
    <property type="match status" value="1"/>
</dbReference>
<keyword evidence="3" id="KW-1185">Reference proteome</keyword>
<dbReference type="InterPro" id="IPR010982">
    <property type="entry name" value="Lambda_DNA-bd_dom_sf"/>
</dbReference>
<comment type="caution">
    <text evidence="2">The sequence shown here is derived from an EMBL/GenBank/DDBJ whole genome shotgun (WGS) entry which is preliminary data.</text>
</comment>
<sequence length="355" mass="38817">MTLTRGWCRWQAVAPSWTPPRKQAPSHAREVAFIGGTTSTPHPPAAPAYSEEMHDNRDEIRDFLISRRARITPQQAGLAPGSRRRVPGLRREEVAVLAGVSTDWYIRLEKGHISGVSEDVLNAVARALQLDEAECAHLFDLARAAGTGPRTRPVRRPAATVRPGLQRMLDAMSDAPAIIRNGRMDILAANRLGRAMYRPVYDGAPKPAGQAGTGPGTRPANIARFQFLDPAGPGFFPDWDTAADITVALLRTEAGRDPYNKDLTDLIGELSTRSDDFRTRWAAHNVRLHHAGTKTFHHPAIGDLTLDYESIDLHADLGLNLTVYTAAPDTPSHDALRLLASWAATPDAHRSGGRR</sequence>
<dbReference type="Gene3D" id="1.10.260.40">
    <property type="entry name" value="lambda repressor-like DNA-binding domains"/>
    <property type="match status" value="1"/>
</dbReference>
<dbReference type="EMBL" id="BAAAWD010000013">
    <property type="protein sequence ID" value="GAA3017215.1"/>
    <property type="molecule type" value="Genomic_DNA"/>
</dbReference>
<dbReference type="PANTHER" id="PTHR35010">
    <property type="entry name" value="BLL4672 PROTEIN-RELATED"/>
    <property type="match status" value="1"/>
</dbReference>
<dbReference type="Proteomes" id="UP001499930">
    <property type="component" value="Unassembled WGS sequence"/>
</dbReference>
<evidence type="ECO:0000313" key="3">
    <source>
        <dbReference type="Proteomes" id="UP001499930"/>
    </source>
</evidence>
<dbReference type="Pfam" id="PF17765">
    <property type="entry name" value="MLTR_LBD"/>
    <property type="match status" value="1"/>
</dbReference>
<name>A0ABP6KLX8_9ACTN</name>
<evidence type="ECO:0000259" key="1">
    <source>
        <dbReference type="PROSITE" id="PS50943"/>
    </source>
</evidence>
<gene>
    <name evidence="2" type="ORF">GCM10017559_46310</name>
</gene>
<dbReference type="SUPFAM" id="SSF47413">
    <property type="entry name" value="lambda repressor-like DNA-binding domains"/>
    <property type="match status" value="1"/>
</dbReference>
<accession>A0ABP6KLX8</accession>
<protein>
    <submittedName>
        <fullName evidence="2">Helix-turn-helix transcriptional regulator</fullName>
    </submittedName>
</protein>
<dbReference type="InterPro" id="IPR001387">
    <property type="entry name" value="Cro/C1-type_HTH"/>
</dbReference>
<dbReference type="InterPro" id="IPR041413">
    <property type="entry name" value="MLTR_LBD"/>
</dbReference>
<dbReference type="PROSITE" id="PS50943">
    <property type="entry name" value="HTH_CROC1"/>
    <property type="match status" value="1"/>
</dbReference>
<organism evidence="2 3">
    <name type="scientific">Streptosporangium longisporum</name>
    <dbReference type="NCBI Taxonomy" id="46187"/>
    <lineage>
        <taxon>Bacteria</taxon>
        <taxon>Bacillati</taxon>
        <taxon>Actinomycetota</taxon>
        <taxon>Actinomycetes</taxon>
        <taxon>Streptosporangiales</taxon>
        <taxon>Streptosporangiaceae</taxon>
        <taxon>Streptosporangium</taxon>
    </lineage>
</organism>
<dbReference type="PANTHER" id="PTHR35010:SF2">
    <property type="entry name" value="BLL4672 PROTEIN"/>
    <property type="match status" value="1"/>
</dbReference>
<evidence type="ECO:0000313" key="2">
    <source>
        <dbReference type="EMBL" id="GAA3017215.1"/>
    </source>
</evidence>
<feature type="domain" description="HTH cro/C1-type" evidence="1">
    <location>
        <begin position="88"/>
        <end position="135"/>
    </location>
</feature>
<dbReference type="SMART" id="SM00530">
    <property type="entry name" value="HTH_XRE"/>
    <property type="match status" value="1"/>
</dbReference>
<dbReference type="Pfam" id="PF13560">
    <property type="entry name" value="HTH_31"/>
    <property type="match status" value="1"/>
</dbReference>
<proteinExistence type="predicted"/>